<keyword evidence="5 8" id="KW-0418">Kinase</keyword>
<dbReference type="SUPFAM" id="SSF47384">
    <property type="entry name" value="Homodimeric domain of signal transducing histidine kinase"/>
    <property type="match status" value="1"/>
</dbReference>
<comment type="caution">
    <text evidence="8">The sequence shown here is derived from an EMBL/GenBank/DDBJ whole genome shotgun (WGS) entry which is preliminary data.</text>
</comment>
<dbReference type="Pfam" id="PF00512">
    <property type="entry name" value="HisKA"/>
    <property type="match status" value="1"/>
</dbReference>
<name>A0ABW1C809_9ACTN</name>
<evidence type="ECO:0000313" key="9">
    <source>
        <dbReference type="Proteomes" id="UP001596096"/>
    </source>
</evidence>
<dbReference type="EC" id="2.7.13.3" evidence="3"/>
<dbReference type="PRINTS" id="PR00344">
    <property type="entry name" value="BCTRLSENSOR"/>
</dbReference>
<sequence length="293" mass="31263">MNSVALLEQRGDNEHELARVGDPSGGHNVIDMAAGPGLRFVGQGPQPFAEDRRVLTALAQAAGRAVEGRRLAAHAAHARQLSEIDRVRSALLAAVGHDLRTPLAGIKAAVSSLRQADVDSAELDRQELLATIEESADRLGELIANLLDMSRLQTGVLSVTPHPVALEEIVARALIHQHAADIRSDVPEGLPDVLADAGLCERVIANLLDNARRYCPPGRPIEVRAHAGTATVTLQVADHGPGVPRNRWEEMFQPFQRLDDRSPQGNGLGLAIARGFTHAMAAPCARPPRPAEG</sequence>
<dbReference type="InterPro" id="IPR004358">
    <property type="entry name" value="Sig_transdc_His_kin-like_C"/>
</dbReference>
<dbReference type="SMART" id="SM00388">
    <property type="entry name" value="HisKA"/>
    <property type="match status" value="1"/>
</dbReference>
<comment type="subcellular location">
    <subcellularLocation>
        <location evidence="2">Cell membrane</location>
    </subcellularLocation>
</comment>
<dbReference type="PANTHER" id="PTHR45569">
    <property type="entry name" value="SENSOR PROTEIN KDPD"/>
    <property type="match status" value="1"/>
</dbReference>
<dbReference type="Proteomes" id="UP001596096">
    <property type="component" value="Unassembled WGS sequence"/>
</dbReference>
<evidence type="ECO:0000256" key="4">
    <source>
        <dbReference type="ARBA" id="ARBA00022553"/>
    </source>
</evidence>
<dbReference type="Gene3D" id="1.10.287.130">
    <property type="match status" value="1"/>
</dbReference>
<dbReference type="SUPFAM" id="SSF55874">
    <property type="entry name" value="ATPase domain of HSP90 chaperone/DNA topoisomerase II/histidine kinase"/>
    <property type="match status" value="1"/>
</dbReference>
<reference evidence="9" key="1">
    <citation type="journal article" date="2019" name="Int. J. Syst. Evol. Microbiol.">
        <title>The Global Catalogue of Microorganisms (GCM) 10K type strain sequencing project: providing services to taxonomists for standard genome sequencing and annotation.</title>
        <authorList>
            <consortium name="The Broad Institute Genomics Platform"/>
            <consortium name="The Broad Institute Genome Sequencing Center for Infectious Disease"/>
            <person name="Wu L."/>
            <person name="Ma J."/>
        </authorList>
    </citation>
    <scope>NUCLEOTIDE SEQUENCE [LARGE SCALE GENOMIC DNA]</scope>
    <source>
        <strain evidence="9">CGMCC 4.7106</strain>
    </source>
</reference>
<dbReference type="Gene3D" id="3.30.565.10">
    <property type="entry name" value="Histidine kinase-like ATPase, C-terminal domain"/>
    <property type="match status" value="1"/>
</dbReference>
<dbReference type="GO" id="GO:0016301">
    <property type="term" value="F:kinase activity"/>
    <property type="evidence" value="ECO:0007669"/>
    <property type="project" value="UniProtKB-KW"/>
</dbReference>
<dbReference type="InterPro" id="IPR052023">
    <property type="entry name" value="Histidine_kinase_KdpD"/>
</dbReference>
<dbReference type="CDD" id="cd00082">
    <property type="entry name" value="HisKA"/>
    <property type="match status" value="1"/>
</dbReference>
<dbReference type="InterPro" id="IPR003594">
    <property type="entry name" value="HATPase_dom"/>
</dbReference>
<keyword evidence="5 8" id="KW-0808">Transferase</keyword>
<evidence type="ECO:0000256" key="3">
    <source>
        <dbReference type="ARBA" id="ARBA00012438"/>
    </source>
</evidence>
<keyword evidence="4" id="KW-0597">Phosphoprotein</keyword>
<dbReference type="PROSITE" id="PS50109">
    <property type="entry name" value="HIS_KIN"/>
    <property type="match status" value="1"/>
</dbReference>
<dbReference type="InterPro" id="IPR036890">
    <property type="entry name" value="HATPase_C_sf"/>
</dbReference>
<protein>
    <recommendedName>
        <fullName evidence="3">histidine kinase</fullName>
        <ecNumber evidence="3">2.7.13.3</ecNumber>
    </recommendedName>
</protein>
<dbReference type="InterPro" id="IPR003661">
    <property type="entry name" value="HisK_dim/P_dom"/>
</dbReference>
<evidence type="ECO:0000256" key="6">
    <source>
        <dbReference type="ARBA" id="ARBA00023012"/>
    </source>
</evidence>
<feature type="domain" description="Histidine kinase" evidence="7">
    <location>
        <begin position="94"/>
        <end position="293"/>
    </location>
</feature>
<dbReference type="EMBL" id="JBHSNW010000038">
    <property type="protein sequence ID" value="MFC5821731.1"/>
    <property type="molecule type" value="Genomic_DNA"/>
</dbReference>
<organism evidence="8 9">
    <name type="scientific">Nonomuraea harbinensis</name>
    <dbReference type="NCBI Taxonomy" id="1286938"/>
    <lineage>
        <taxon>Bacteria</taxon>
        <taxon>Bacillati</taxon>
        <taxon>Actinomycetota</taxon>
        <taxon>Actinomycetes</taxon>
        <taxon>Streptosporangiales</taxon>
        <taxon>Streptosporangiaceae</taxon>
        <taxon>Nonomuraea</taxon>
    </lineage>
</organism>
<keyword evidence="9" id="KW-1185">Reference proteome</keyword>
<proteinExistence type="predicted"/>
<dbReference type="InterPro" id="IPR036097">
    <property type="entry name" value="HisK_dim/P_sf"/>
</dbReference>
<keyword evidence="6" id="KW-0902">Two-component regulatory system</keyword>
<dbReference type="SMART" id="SM00387">
    <property type="entry name" value="HATPase_c"/>
    <property type="match status" value="1"/>
</dbReference>
<dbReference type="InterPro" id="IPR005467">
    <property type="entry name" value="His_kinase_dom"/>
</dbReference>
<dbReference type="CDD" id="cd00075">
    <property type="entry name" value="HATPase"/>
    <property type="match status" value="1"/>
</dbReference>
<comment type="catalytic activity">
    <reaction evidence="1">
        <text>ATP + protein L-histidine = ADP + protein N-phospho-L-histidine.</text>
        <dbReference type="EC" id="2.7.13.3"/>
    </reaction>
</comment>
<accession>A0ABW1C809</accession>
<dbReference type="PANTHER" id="PTHR45569:SF1">
    <property type="entry name" value="SENSOR PROTEIN KDPD"/>
    <property type="match status" value="1"/>
</dbReference>
<evidence type="ECO:0000259" key="7">
    <source>
        <dbReference type="PROSITE" id="PS50109"/>
    </source>
</evidence>
<evidence type="ECO:0000256" key="2">
    <source>
        <dbReference type="ARBA" id="ARBA00004236"/>
    </source>
</evidence>
<dbReference type="RefSeq" id="WP_246641343.1">
    <property type="nucleotide sequence ID" value="NZ_JAHKRN010000084.1"/>
</dbReference>
<gene>
    <name evidence="8" type="ORF">ACFPUY_42165</name>
</gene>
<evidence type="ECO:0000256" key="5">
    <source>
        <dbReference type="ARBA" id="ARBA00022777"/>
    </source>
</evidence>
<dbReference type="Pfam" id="PF02518">
    <property type="entry name" value="HATPase_c"/>
    <property type="match status" value="1"/>
</dbReference>
<evidence type="ECO:0000313" key="8">
    <source>
        <dbReference type="EMBL" id="MFC5821731.1"/>
    </source>
</evidence>
<evidence type="ECO:0000256" key="1">
    <source>
        <dbReference type="ARBA" id="ARBA00000085"/>
    </source>
</evidence>